<evidence type="ECO:0000256" key="9">
    <source>
        <dbReference type="HAMAP-Rule" id="MF_00236"/>
    </source>
</evidence>
<keyword evidence="4 9" id="KW-0812">Transmembrane</keyword>
<dbReference type="STRING" id="159449.B4N89_34405"/>
<accession>A0A1T3NRF7</accession>
<keyword evidence="7 9" id="KW-0811">Translocation</keyword>
<dbReference type="Gene3D" id="1.20.5.3310">
    <property type="match status" value="1"/>
</dbReference>
<dbReference type="PANTHER" id="PTHR42982:SF8">
    <property type="entry name" value="SEC-INDEPENDENT PROTEIN TRANSLOCASE PROTEIN TATA"/>
    <property type="match status" value="1"/>
</dbReference>
<dbReference type="AlphaFoldDB" id="A0A1T3NRF7"/>
<keyword evidence="8 9" id="KW-0472">Membrane</keyword>
<dbReference type="InterPro" id="IPR006312">
    <property type="entry name" value="TatA/E"/>
</dbReference>
<evidence type="ECO:0000256" key="1">
    <source>
        <dbReference type="ARBA" id="ARBA00004162"/>
    </source>
</evidence>
<keyword evidence="3 9" id="KW-1003">Cell membrane</keyword>
<dbReference type="PANTHER" id="PTHR42982">
    <property type="entry name" value="SEC-INDEPENDENT PROTEIN TRANSLOCASE PROTEIN TATA"/>
    <property type="match status" value="1"/>
</dbReference>
<comment type="subcellular location">
    <subcellularLocation>
        <location evidence="1 9">Cell membrane</location>
        <topology evidence="1 9">Single-pass membrane protein</topology>
    </subcellularLocation>
</comment>
<keyword evidence="2 9" id="KW-0813">Transport</keyword>
<evidence type="ECO:0000256" key="8">
    <source>
        <dbReference type="ARBA" id="ARBA00023136"/>
    </source>
</evidence>
<evidence type="ECO:0000256" key="10">
    <source>
        <dbReference type="SAM" id="MobiDB-lite"/>
    </source>
</evidence>
<evidence type="ECO:0000256" key="4">
    <source>
        <dbReference type="ARBA" id="ARBA00022692"/>
    </source>
</evidence>
<dbReference type="GO" id="GO:0033281">
    <property type="term" value="C:TAT protein transport complex"/>
    <property type="evidence" value="ECO:0007669"/>
    <property type="project" value="UniProtKB-UniRule"/>
</dbReference>
<evidence type="ECO:0000313" key="11">
    <source>
        <dbReference type="EMBL" id="OPC79503.1"/>
    </source>
</evidence>
<evidence type="ECO:0000256" key="7">
    <source>
        <dbReference type="ARBA" id="ARBA00023010"/>
    </source>
</evidence>
<comment type="subunit">
    <text evidence="9">The Tat system comprises two distinct complexes: a TatABC complex, containing multiple copies of TatA, TatB and TatC subunits, and a separate TatA complex, containing only TatA subunits. Substrates initially bind to the TatABC complex, which probably triggers association of the separate TatA complex to form the active translocon.</text>
</comment>
<evidence type="ECO:0000256" key="5">
    <source>
        <dbReference type="ARBA" id="ARBA00022927"/>
    </source>
</evidence>
<keyword evidence="12" id="KW-1185">Reference proteome</keyword>
<keyword evidence="6 9" id="KW-1133">Transmembrane helix</keyword>
<dbReference type="RefSeq" id="WP_078980728.1">
    <property type="nucleotide sequence ID" value="NZ_MWQN01000002.1"/>
</dbReference>
<dbReference type="HAMAP" id="MF_00236">
    <property type="entry name" value="TatA_E"/>
    <property type="match status" value="1"/>
</dbReference>
<organism evidence="11 12">
    <name type="scientific">Embleya scabrispora</name>
    <dbReference type="NCBI Taxonomy" id="159449"/>
    <lineage>
        <taxon>Bacteria</taxon>
        <taxon>Bacillati</taxon>
        <taxon>Actinomycetota</taxon>
        <taxon>Actinomycetes</taxon>
        <taxon>Kitasatosporales</taxon>
        <taxon>Streptomycetaceae</taxon>
        <taxon>Embleya</taxon>
    </lineage>
</organism>
<keyword evidence="5 9" id="KW-0653">Protein transport</keyword>
<dbReference type="Proteomes" id="UP000190037">
    <property type="component" value="Unassembled WGS sequence"/>
</dbReference>
<evidence type="ECO:0000256" key="3">
    <source>
        <dbReference type="ARBA" id="ARBA00022475"/>
    </source>
</evidence>
<evidence type="ECO:0000256" key="2">
    <source>
        <dbReference type="ARBA" id="ARBA00022448"/>
    </source>
</evidence>
<reference evidence="11 12" key="1">
    <citation type="submission" date="2017-03" db="EMBL/GenBank/DDBJ databases">
        <title>Draft genome sequence of Streptomyces scabrisporus NF3, endophyte isolated from Amphipterygium adstringens.</title>
        <authorList>
            <person name="Vazquez M."/>
            <person name="Ceapa C.D."/>
            <person name="Rodriguez Luna D."/>
            <person name="Sanchez Esquivel S."/>
        </authorList>
    </citation>
    <scope>NUCLEOTIDE SEQUENCE [LARGE SCALE GENOMIC DNA]</scope>
    <source>
        <strain evidence="11 12">NF3</strain>
    </source>
</reference>
<dbReference type="InterPro" id="IPR003369">
    <property type="entry name" value="TatA/B/E"/>
</dbReference>
<feature type="region of interest" description="Disordered" evidence="10">
    <location>
        <begin position="45"/>
        <end position="88"/>
    </location>
</feature>
<proteinExistence type="inferred from homology"/>
<dbReference type="GO" id="GO:0008320">
    <property type="term" value="F:protein transmembrane transporter activity"/>
    <property type="evidence" value="ECO:0007669"/>
    <property type="project" value="UniProtKB-UniRule"/>
</dbReference>
<dbReference type="EMBL" id="MWQN01000002">
    <property type="protein sequence ID" value="OPC79503.1"/>
    <property type="molecule type" value="Genomic_DNA"/>
</dbReference>
<sequence length="88" mass="9431">MLRNGLEPGHLLVLAIVVIVLFGSRKLPDTARALGRSMRILKSETKAMREDDTAQTAPTSARAVRSAPGAADTARATPEREPANPNVR</sequence>
<evidence type="ECO:0000256" key="6">
    <source>
        <dbReference type="ARBA" id="ARBA00022989"/>
    </source>
</evidence>
<protein>
    <recommendedName>
        <fullName evidence="9">Sec-independent protein translocase protein TatA</fullName>
    </recommendedName>
</protein>
<dbReference type="GO" id="GO:0043953">
    <property type="term" value="P:protein transport by the Tat complex"/>
    <property type="evidence" value="ECO:0007669"/>
    <property type="project" value="UniProtKB-UniRule"/>
</dbReference>
<dbReference type="Pfam" id="PF02416">
    <property type="entry name" value="TatA_B_E"/>
    <property type="match status" value="1"/>
</dbReference>
<gene>
    <name evidence="9" type="primary">tatA</name>
    <name evidence="11" type="ORF">B4N89_34405</name>
</gene>
<dbReference type="OrthoDB" id="5245163at2"/>
<evidence type="ECO:0000313" key="12">
    <source>
        <dbReference type="Proteomes" id="UP000190037"/>
    </source>
</evidence>
<comment type="function">
    <text evidence="9">Part of the twin-arginine translocation (Tat) system that transports large folded proteins containing a characteristic twin-arginine motif in their signal peptide across membranes. TatA could form the protein-conducting channel of the Tat system.</text>
</comment>
<dbReference type="NCBIfam" id="NF001854">
    <property type="entry name" value="PRK00575.1"/>
    <property type="match status" value="1"/>
</dbReference>
<name>A0A1T3NRF7_9ACTN</name>
<comment type="similarity">
    <text evidence="9">Belongs to the TatA/E family.</text>
</comment>
<comment type="caution">
    <text evidence="11">The sequence shown here is derived from an EMBL/GenBank/DDBJ whole genome shotgun (WGS) entry which is preliminary data.</text>
</comment>